<dbReference type="OrthoDB" id="8253466at2"/>
<dbReference type="RefSeq" id="WP_109872554.1">
    <property type="nucleotide sequence ID" value="NZ_QGNA01000005.1"/>
</dbReference>
<name>A0A317F8V9_9PROT</name>
<proteinExistence type="predicted"/>
<protein>
    <submittedName>
        <fullName evidence="2">Phage holin family protein</fullName>
    </submittedName>
</protein>
<keyword evidence="1" id="KW-0472">Membrane</keyword>
<sequence>MSTQYDPDRVPPKPARAVNDDARALDTRSVPELLADMVNQLTLLFRKEVQLARAEMGEKASEVGNAIPGIAGGAGLAFGGLILMLFAAAAGISAWFDLAAGWGLLIVGVLAALIGYALVRAGASRLKATNLTPHRTAEQLSRDAQAAKEQVR</sequence>
<evidence type="ECO:0000313" key="3">
    <source>
        <dbReference type="Proteomes" id="UP000245765"/>
    </source>
</evidence>
<dbReference type="Proteomes" id="UP000245765">
    <property type="component" value="Unassembled WGS sequence"/>
</dbReference>
<evidence type="ECO:0000256" key="1">
    <source>
        <dbReference type="SAM" id="Phobius"/>
    </source>
</evidence>
<accession>A0A317F8V9</accession>
<feature type="transmembrane region" description="Helical" evidence="1">
    <location>
        <begin position="66"/>
        <end position="92"/>
    </location>
</feature>
<evidence type="ECO:0000313" key="2">
    <source>
        <dbReference type="EMBL" id="PWS34912.1"/>
    </source>
</evidence>
<dbReference type="Pfam" id="PF07332">
    <property type="entry name" value="Phage_holin_3_6"/>
    <property type="match status" value="1"/>
</dbReference>
<reference evidence="3" key="1">
    <citation type="submission" date="2018-05" db="EMBL/GenBank/DDBJ databases">
        <authorList>
            <person name="Du Z."/>
            <person name="Wang X."/>
        </authorList>
    </citation>
    <scope>NUCLEOTIDE SEQUENCE [LARGE SCALE GENOMIC DNA]</scope>
    <source>
        <strain evidence="3">CQN31</strain>
    </source>
</reference>
<gene>
    <name evidence="2" type="ORF">DFH01_21440</name>
</gene>
<keyword evidence="3" id="KW-1185">Reference proteome</keyword>
<comment type="caution">
    <text evidence="2">The sequence shown here is derived from an EMBL/GenBank/DDBJ whole genome shotgun (WGS) entry which is preliminary data.</text>
</comment>
<feature type="transmembrane region" description="Helical" evidence="1">
    <location>
        <begin position="98"/>
        <end position="119"/>
    </location>
</feature>
<keyword evidence="1" id="KW-1133">Transmembrane helix</keyword>
<keyword evidence="1" id="KW-0812">Transmembrane</keyword>
<dbReference type="InterPro" id="IPR009937">
    <property type="entry name" value="Phage_holin_3_6"/>
</dbReference>
<dbReference type="AlphaFoldDB" id="A0A317F8V9"/>
<organism evidence="2 3">
    <name type="scientific">Falsiroseomonas bella</name>
    <dbReference type="NCBI Taxonomy" id="2184016"/>
    <lineage>
        <taxon>Bacteria</taxon>
        <taxon>Pseudomonadati</taxon>
        <taxon>Pseudomonadota</taxon>
        <taxon>Alphaproteobacteria</taxon>
        <taxon>Acetobacterales</taxon>
        <taxon>Roseomonadaceae</taxon>
        <taxon>Falsiroseomonas</taxon>
    </lineage>
</organism>
<dbReference type="EMBL" id="QGNA01000005">
    <property type="protein sequence ID" value="PWS34912.1"/>
    <property type="molecule type" value="Genomic_DNA"/>
</dbReference>